<keyword evidence="9" id="KW-1185">Reference proteome</keyword>
<comment type="subcellular location">
    <subcellularLocation>
        <location evidence="1">Membrane</location>
        <topology evidence="1">Multi-pass membrane protein</topology>
    </subcellularLocation>
</comment>
<evidence type="ECO:0000256" key="3">
    <source>
        <dbReference type="ARBA" id="ARBA00022692"/>
    </source>
</evidence>
<dbReference type="PROSITE" id="PS50086">
    <property type="entry name" value="TBC_RABGAP"/>
    <property type="match status" value="1"/>
</dbReference>
<dbReference type="InterPro" id="IPR045913">
    <property type="entry name" value="TBC20/Gyp8-like"/>
</dbReference>
<evidence type="ECO:0000313" key="8">
    <source>
        <dbReference type="EMBL" id="GAB0181176.1"/>
    </source>
</evidence>
<dbReference type="PANTHER" id="PTHR20913:SF11">
    <property type="entry name" value="RAB-GAP TBC DOMAIN-CONTAINING PROTEIN"/>
    <property type="match status" value="1"/>
</dbReference>
<accession>A0ABC9W7K3</accession>
<dbReference type="InterPro" id="IPR000195">
    <property type="entry name" value="Rab-GAP-TBC_dom"/>
</dbReference>
<dbReference type="PANTHER" id="PTHR20913">
    <property type="entry name" value="TBC1 DOMAIN FAMILY MEMBER 20/GTPASE"/>
    <property type="match status" value="1"/>
</dbReference>
<dbReference type="Proteomes" id="UP001623348">
    <property type="component" value="Unassembled WGS sequence"/>
</dbReference>
<dbReference type="InterPro" id="IPR035969">
    <property type="entry name" value="Rab-GAP_TBC_sf"/>
</dbReference>
<proteinExistence type="predicted"/>
<keyword evidence="2" id="KW-0343">GTPase activation</keyword>
<keyword evidence="5" id="KW-0472">Membrane</keyword>
<name>A0ABC9W7K3_GRUJA</name>
<keyword evidence="3" id="KW-0812">Transmembrane</keyword>
<dbReference type="FunFam" id="1.10.472.80:FF:000024">
    <property type="entry name" value="TBC1 domain family member 20"/>
    <property type="match status" value="1"/>
</dbReference>
<dbReference type="GO" id="GO:0005096">
    <property type="term" value="F:GTPase activator activity"/>
    <property type="evidence" value="ECO:0007669"/>
    <property type="project" value="UniProtKB-KW"/>
</dbReference>
<evidence type="ECO:0000256" key="6">
    <source>
        <dbReference type="ARBA" id="ARBA00067516"/>
    </source>
</evidence>
<feature type="domain" description="Rab-GAP TBC" evidence="7">
    <location>
        <begin position="64"/>
        <end position="250"/>
    </location>
</feature>
<evidence type="ECO:0000256" key="1">
    <source>
        <dbReference type="ARBA" id="ARBA00004141"/>
    </source>
</evidence>
<reference evidence="8 9" key="1">
    <citation type="submission" date="2024-06" db="EMBL/GenBank/DDBJ databases">
        <title>The draft genome of Grus japonensis, version 3.</title>
        <authorList>
            <person name="Nabeshima K."/>
            <person name="Suzuki S."/>
            <person name="Onuma M."/>
        </authorList>
    </citation>
    <scope>NUCLEOTIDE SEQUENCE [LARGE SCALE GENOMIC DNA]</scope>
    <source>
        <strain evidence="8 9">451A</strain>
    </source>
</reference>
<dbReference type="SUPFAM" id="SSF47923">
    <property type="entry name" value="Ypt/Rab-GAP domain of gyp1p"/>
    <property type="match status" value="2"/>
</dbReference>
<comment type="caution">
    <text evidence="8">The sequence shown here is derived from an EMBL/GenBank/DDBJ whole genome shotgun (WGS) entry which is preliminary data.</text>
</comment>
<dbReference type="EMBL" id="BAAFJT010000002">
    <property type="protein sequence ID" value="GAB0181176.1"/>
    <property type="molecule type" value="Genomic_DNA"/>
</dbReference>
<dbReference type="SMART" id="SM00164">
    <property type="entry name" value="TBC"/>
    <property type="match status" value="1"/>
</dbReference>
<evidence type="ECO:0000313" key="9">
    <source>
        <dbReference type="Proteomes" id="UP001623348"/>
    </source>
</evidence>
<organism evidence="8 9">
    <name type="scientific">Grus japonensis</name>
    <name type="common">Japanese crane</name>
    <name type="synonym">Red-crowned crane</name>
    <dbReference type="NCBI Taxonomy" id="30415"/>
    <lineage>
        <taxon>Eukaryota</taxon>
        <taxon>Metazoa</taxon>
        <taxon>Chordata</taxon>
        <taxon>Craniata</taxon>
        <taxon>Vertebrata</taxon>
        <taxon>Euteleostomi</taxon>
        <taxon>Archelosauria</taxon>
        <taxon>Archosauria</taxon>
        <taxon>Dinosauria</taxon>
        <taxon>Saurischia</taxon>
        <taxon>Theropoda</taxon>
        <taxon>Coelurosauria</taxon>
        <taxon>Aves</taxon>
        <taxon>Neognathae</taxon>
        <taxon>Neoaves</taxon>
        <taxon>Gruiformes</taxon>
        <taxon>Gruidae</taxon>
        <taxon>Grus</taxon>
    </lineage>
</organism>
<evidence type="ECO:0000256" key="2">
    <source>
        <dbReference type="ARBA" id="ARBA00022468"/>
    </source>
</evidence>
<evidence type="ECO:0000259" key="7">
    <source>
        <dbReference type="PROSITE" id="PS50086"/>
    </source>
</evidence>
<dbReference type="Gene3D" id="1.10.8.1310">
    <property type="match status" value="1"/>
</dbReference>
<dbReference type="Gene3D" id="1.10.472.80">
    <property type="entry name" value="Ypt/Rab-GAP domain of gyp1p, domain 3"/>
    <property type="match status" value="1"/>
</dbReference>
<keyword evidence="4" id="KW-1133">Transmembrane helix</keyword>
<evidence type="ECO:0000256" key="5">
    <source>
        <dbReference type="ARBA" id="ARBA00023136"/>
    </source>
</evidence>
<evidence type="ECO:0000256" key="4">
    <source>
        <dbReference type="ARBA" id="ARBA00022989"/>
    </source>
</evidence>
<sequence length="398" mass="44480">MLVVPCHASHAVPCRAVPTVPHVPGPAAGRCVRRAQQRVQVLRALRSDPVGLEGLRAAALGEGGLCPELRPQVWPRLLSIDPGKLPPRPAPPALQEHRDRGQILLDVARCAPRFPPGMAAEQRRVLQEQLAGLILHVLRAHPQLHYYQGFHDVALTLLLVLGQRRAAPLLEQLSTHHLRDFLDPTLESTTRVLSHLMPLLQRESPRLHDFMQRAEVGTVFALSWLITWYGHVLTDFHHTLRLFDFFLASHPLMPVYFAAAVVLHREEEVLAVPCDMPSVHQLLSRLPPDLPYERLVLRAQELFQRHPHTRLARQHRDSIAIRSFGAFQHAASRQRPDAVLRRQRREPAVDATVPLPAAGGNALVKAAVWGLSATLGVVALAVTHTALDWGPEFLLRLF</sequence>
<dbReference type="GO" id="GO:0016020">
    <property type="term" value="C:membrane"/>
    <property type="evidence" value="ECO:0007669"/>
    <property type="project" value="UniProtKB-SubCell"/>
</dbReference>
<protein>
    <recommendedName>
        <fullName evidence="6">TBC1 domain family member 20</fullName>
    </recommendedName>
</protein>
<dbReference type="GO" id="GO:0016050">
    <property type="term" value="P:vesicle organization"/>
    <property type="evidence" value="ECO:0007669"/>
    <property type="project" value="UniProtKB-ARBA"/>
</dbReference>
<dbReference type="Pfam" id="PF00566">
    <property type="entry name" value="RabGAP-TBC"/>
    <property type="match status" value="1"/>
</dbReference>
<dbReference type="FunFam" id="1.10.8.1310:FF:000001">
    <property type="entry name" value="TBC1 domain family, member 20"/>
    <property type="match status" value="1"/>
</dbReference>
<dbReference type="AlphaFoldDB" id="A0ABC9W7K3"/>
<dbReference type="GO" id="GO:0007030">
    <property type="term" value="P:Golgi organization"/>
    <property type="evidence" value="ECO:0007669"/>
    <property type="project" value="UniProtKB-ARBA"/>
</dbReference>
<gene>
    <name evidence="8" type="ORF">GRJ2_000582900</name>
</gene>